<dbReference type="GO" id="GO:0015031">
    <property type="term" value="P:protein transport"/>
    <property type="evidence" value="ECO:0007669"/>
    <property type="project" value="TreeGrafter"/>
</dbReference>
<name>A0AA47MVZ5_MERPO</name>
<comment type="similarity">
    <text evidence="1">Belongs to the arrestin family.</text>
</comment>
<evidence type="ECO:0000256" key="1">
    <source>
        <dbReference type="ARBA" id="ARBA00005298"/>
    </source>
</evidence>
<sequence>MQDLTLDYDLPNAKRGFSEGDNIKGTLTFELKNDTKVESVFVKAKGEANVRWTEGNGDRSYNSRQRFFKVKCYVTPPNSKDTVLPKGVHRYNFMVTIPQTT</sequence>
<organism evidence="3 4">
    <name type="scientific">Merluccius polli</name>
    <name type="common">Benguela hake</name>
    <name type="synonym">Merluccius cadenati</name>
    <dbReference type="NCBI Taxonomy" id="89951"/>
    <lineage>
        <taxon>Eukaryota</taxon>
        <taxon>Metazoa</taxon>
        <taxon>Chordata</taxon>
        <taxon>Craniata</taxon>
        <taxon>Vertebrata</taxon>
        <taxon>Euteleostomi</taxon>
        <taxon>Actinopterygii</taxon>
        <taxon>Neopterygii</taxon>
        <taxon>Teleostei</taxon>
        <taxon>Neoteleostei</taxon>
        <taxon>Acanthomorphata</taxon>
        <taxon>Zeiogadaria</taxon>
        <taxon>Gadariae</taxon>
        <taxon>Gadiformes</taxon>
        <taxon>Gadoidei</taxon>
        <taxon>Merlucciidae</taxon>
        <taxon>Merluccius</taxon>
    </lineage>
</organism>
<dbReference type="Gene3D" id="2.60.40.640">
    <property type="match status" value="1"/>
</dbReference>
<dbReference type="GO" id="GO:0005886">
    <property type="term" value="C:plasma membrane"/>
    <property type="evidence" value="ECO:0007669"/>
    <property type="project" value="TreeGrafter"/>
</dbReference>
<evidence type="ECO:0000313" key="3">
    <source>
        <dbReference type="EMBL" id="KAK0147289.1"/>
    </source>
</evidence>
<proteinExistence type="inferred from homology"/>
<dbReference type="GO" id="GO:0005737">
    <property type="term" value="C:cytoplasm"/>
    <property type="evidence" value="ECO:0007669"/>
    <property type="project" value="TreeGrafter"/>
</dbReference>
<dbReference type="PANTHER" id="PTHR11188">
    <property type="entry name" value="ARRESTIN DOMAIN CONTAINING PROTEIN"/>
    <property type="match status" value="1"/>
</dbReference>
<dbReference type="EMBL" id="JAOPHQ010002319">
    <property type="protein sequence ID" value="KAK0147289.1"/>
    <property type="molecule type" value="Genomic_DNA"/>
</dbReference>
<protein>
    <submittedName>
        <fullName evidence="3">Arrestin domain-containing protein 3</fullName>
    </submittedName>
</protein>
<dbReference type="InterPro" id="IPR050357">
    <property type="entry name" value="Arrestin_domain-protein"/>
</dbReference>
<dbReference type="InterPro" id="IPR014752">
    <property type="entry name" value="Arrestin-like_C"/>
</dbReference>
<feature type="domain" description="Arrestin-like N-terminal" evidence="2">
    <location>
        <begin position="10"/>
        <end position="99"/>
    </location>
</feature>
<reference evidence="3" key="1">
    <citation type="journal article" date="2023" name="Front. Mar. Sci.">
        <title>A new Merluccius polli reference genome to investigate the effects of global change in West African waters.</title>
        <authorList>
            <person name="Mateo J.L."/>
            <person name="Blanco-Fernandez C."/>
            <person name="Garcia-Vazquez E."/>
            <person name="Machado-Schiaffino G."/>
        </authorList>
    </citation>
    <scope>NUCLEOTIDE SEQUENCE</scope>
    <source>
        <strain evidence="3">C29</strain>
        <tissue evidence="3">Fin</tissue>
    </source>
</reference>
<accession>A0AA47MVZ5</accession>
<dbReference type="InterPro" id="IPR014756">
    <property type="entry name" value="Ig_E-set"/>
</dbReference>
<dbReference type="PANTHER" id="PTHR11188:SF135">
    <property type="entry name" value="ARRESTIN DOMAIN CONTAINING 3-LIKE-RELATED"/>
    <property type="match status" value="1"/>
</dbReference>
<dbReference type="AlphaFoldDB" id="A0AA47MVZ5"/>
<keyword evidence="4" id="KW-1185">Reference proteome</keyword>
<dbReference type="InterPro" id="IPR011021">
    <property type="entry name" value="Arrestin-like_N"/>
</dbReference>
<comment type="caution">
    <text evidence="3">The sequence shown here is derived from an EMBL/GenBank/DDBJ whole genome shotgun (WGS) entry which is preliminary data.</text>
</comment>
<dbReference type="GO" id="GO:0007399">
    <property type="term" value="P:nervous system development"/>
    <property type="evidence" value="ECO:0007669"/>
    <property type="project" value="UniProtKB-ARBA"/>
</dbReference>
<dbReference type="Pfam" id="PF00339">
    <property type="entry name" value="Arrestin_N"/>
    <property type="match status" value="1"/>
</dbReference>
<dbReference type="SUPFAM" id="SSF81296">
    <property type="entry name" value="E set domains"/>
    <property type="match status" value="1"/>
</dbReference>
<gene>
    <name evidence="3" type="primary">Arrdc3_1</name>
    <name evidence="3" type="ORF">N1851_013300</name>
</gene>
<dbReference type="Proteomes" id="UP001174136">
    <property type="component" value="Unassembled WGS sequence"/>
</dbReference>
<evidence type="ECO:0000313" key="4">
    <source>
        <dbReference type="Proteomes" id="UP001174136"/>
    </source>
</evidence>
<evidence type="ECO:0000259" key="2">
    <source>
        <dbReference type="Pfam" id="PF00339"/>
    </source>
</evidence>